<reference evidence="1 2" key="1">
    <citation type="journal article" date="2012" name="J. Bacteriol.">
        <title>Genome Sequence of Radiation-Resistant Modestobacter marinus Strain BC501, a Representative Actinobacterium That Thrives on Calcareous Stone Surfaces.</title>
        <authorList>
            <person name="Normand P."/>
            <person name="Gury J."/>
            <person name="Pujic P."/>
            <person name="Chouaia B."/>
            <person name="Crotti E."/>
            <person name="Brusetti L."/>
            <person name="Daffonchio D."/>
            <person name="Vacherie B."/>
            <person name="Barbe V."/>
            <person name="Medigue C."/>
            <person name="Calteau A."/>
            <person name="Ghodhbane-Gtari F."/>
            <person name="Essoussi I."/>
            <person name="Nouioui I."/>
            <person name="Abbassi-Ghozzi I."/>
            <person name="Gtari M."/>
        </authorList>
    </citation>
    <scope>NUCLEOTIDE SEQUENCE [LARGE SCALE GENOMIC DNA]</scope>
    <source>
        <strain evidence="2">BC 501</strain>
    </source>
</reference>
<name>I4EWP3_MODI5</name>
<dbReference type="Proteomes" id="UP000006461">
    <property type="component" value="Chromosome"/>
</dbReference>
<dbReference type="AlphaFoldDB" id="I4EWP3"/>
<dbReference type="EMBL" id="FO203431">
    <property type="protein sequence ID" value="CCH87806.1"/>
    <property type="molecule type" value="Genomic_DNA"/>
</dbReference>
<proteinExistence type="predicted"/>
<protein>
    <submittedName>
        <fullName evidence="1">Uncharacterized protein</fullName>
    </submittedName>
</protein>
<organism evidence="1 2">
    <name type="scientific">Modestobacter italicus (strain DSM 44449 / CECT 9708 / BC 501)</name>
    <dbReference type="NCBI Taxonomy" id="2732864"/>
    <lineage>
        <taxon>Bacteria</taxon>
        <taxon>Bacillati</taxon>
        <taxon>Actinomycetota</taxon>
        <taxon>Actinomycetes</taxon>
        <taxon>Geodermatophilales</taxon>
        <taxon>Geodermatophilaceae</taxon>
        <taxon>Modestobacter</taxon>
    </lineage>
</organism>
<accession>I4EWP3</accession>
<evidence type="ECO:0000313" key="1">
    <source>
        <dbReference type="EMBL" id="CCH87806.1"/>
    </source>
</evidence>
<dbReference type="HOGENOM" id="CLU_1784695_0_0_11"/>
<keyword evidence="2" id="KW-1185">Reference proteome</keyword>
<sequence length="145" mass="15519">MDYLRLRVTPRTSDALDVAIDVYEAQGVVNVFIGDFLPIELTAPININSEPPGPSMDVIRAALSRPPPVLLTANKPHRLGPEPDVSLSLMPPGAPERPSTGHLVPAAQQALCGCATSRRRGFPCCARSLGRGDRDSQRAVLDRSA</sequence>
<gene>
    <name evidence="1" type="ordered locus">MODMU_2376</name>
</gene>
<dbReference type="KEGG" id="mmar:MODMU_2376"/>
<evidence type="ECO:0000313" key="2">
    <source>
        <dbReference type="Proteomes" id="UP000006461"/>
    </source>
</evidence>